<protein>
    <submittedName>
        <fullName evidence="1">Uncharacterized protein</fullName>
    </submittedName>
</protein>
<comment type="caution">
    <text evidence="1">The sequence shown here is derived from an EMBL/GenBank/DDBJ whole genome shotgun (WGS) entry which is preliminary data.</text>
</comment>
<keyword evidence="2" id="KW-1185">Reference proteome</keyword>
<name>A0A4U8UZX3_STECR</name>
<dbReference type="Proteomes" id="UP000298663">
    <property type="component" value="Chromosome X"/>
</dbReference>
<accession>A0A4U8UZX3</accession>
<dbReference type="EMBL" id="AZBU02000001">
    <property type="protein sequence ID" value="TMS39101.1"/>
    <property type="molecule type" value="Genomic_DNA"/>
</dbReference>
<proteinExistence type="predicted"/>
<organism evidence="1 2">
    <name type="scientific">Steinernema carpocapsae</name>
    <name type="common">Entomopathogenic nematode</name>
    <dbReference type="NCBI Taxonomy" id="34508"/>
    <lineage>
        <taxon>Eukaryota</taxon>
        <taxon>Metazoa</taxon>
        <taxon>Ecdysozoa</taxon>
        <taxon>Nematoda</taxon>
        <taxon>Chromadorea</taxon>
        <taxon>Rhabditida</taxon>
        <taxon>Tylenchina</taxon>
        <taxon>Panagrolaimomorpha</taxon>
        <taxon>Strongyloidoidea</taxon>
        <taxon>Steinernematidae</taxon>
        <taxon>Steinernema</taxon>
    </lineage>
</organism>
<dbReference type="AlphaFoldDB" id="A0A4U8UZX3"/>
<reference evidence="1 2" key="1">
    <citation type="journal article" date="2015" name="Genome Biol.">
        <title>Comparative genomics of Steinernema reveals deeply conserved gene regulatory networks.</title>
        <authorList>
            <person name="Dillman A.R."/>
            <person name="Macchietto M."/>
            <person name="Porter C.F."/>
            <person name="Rogers A."/>
            <person name="Williams B."/>
            <person name="Antoshechkin I."/>
            <person name="Lee M.M."/>
            <person name="Goodwin Z."/>
            <person name="Lu X."/>
            <person name="Lewis E.E."/>
            <person name="Goodrich-Blair H."/>
            <person name="Stock S.P."/>
            <person name="Adams B.J."/>
            <person name="Sternberg P.W."/>
            <person name="Mortazavi A."/>
        </authorList>
    </citation>
    <scope>NUCLEOTIDE SEQUENCE [LARGE SCALE GENOMIC DNA]</scope>
    <source>
        <strain evidence="1 2">ALL</strain>
    </source>
</reference>
<reference evidence="1 2" key="2">
    <citation type="journal article" date="2019" name="G3 (Bethesda)">
        <title>Hybrid Assembly of the Genome of the Entomopathogenic Nematode Steinernema carpocapsae Identifies the X-Chromosome.</title>
        <authorList>
            <person name="Serra L."/>
            <person name="Macchietto M."/>
            <person name="Macias-Munoz A."/>
            <person name="McGill C.J."/>
            <person name="Rodriguez I.M."/>
            <person name="Rodriguez B."/>
            <person name="Murad R."/>
            <person name="Mortazavi A."/>
        </authorList>
    </citation>
    <scope>NUCLEOTIDE SEQUENCE [LARGE SCALE GENOMIC DNA]</scope>
    <source>
        <strain evidence="1 2">ALL</strain>
    </source>
</reference>
<evidence type="ECO:0000313" key="2">
    <source>
        <dbReference type="Proteomes" id="UP000298663"/>
    </source>
</evidence>
<dbReference type="EMBL" id="CM016762">
    <property type="protein sequence ID" value="TMS39101.1"/>
    <property type="molecule type" value="Genomic_DNA"/>
</dbReference>
<gene>
    <name evidence="1" type="ORF">L596_005677</name>
</gene>
<evidence type="ECO:0000313" key="1">
    <source>
        <dbReference type="EMBL" id="TMS39101.1"/>
    </source>
</evidence>
<sequence>MVTIIHKWVQVNVTVVKSVQFVFHVDHVLEKLFNMMPRELVHDYPGLSLNFLNAVGDADNVSNLAFDPSPNKLDRVEIGVIGRASCLFDRAGMIVSKFRFTLRNGRNHPYMSYKVMPEDNPSLDPGSITFKLNQLFGELTNFDDFGFIRRRI</sequence>